<proteinExistence type="predicted"/>
<dbReference type="EMBL" id="WWVQ01000009">
    <property type="protein sequence ID" value="MZL32725.1"/>
    <property type="molecule type" value="Genomic_DNA"/>
</dbReference>
<feature type="domain" description="HEPN" evidence="1">
    <location>
        <begin position="11"/>
        <end position="126"/>
    </location>
</feature>
<protein>
    <submittedName>
        <fullName evidence="2">HEPN domain-containing protein</fullName>
    </submittedName>
</protein>
<dbReference type="AlphaFoldDB" id="A0A6L8T080"/>
<evidence type="ECO:0000313" key="2">
    <source>
        <dbReference type="EMBL" id="MZL32725.1"/>
    </source>
</evidence>
<gene>
    <name evidence="2" type="ORF">GT728_05760</name>
</gene>
<dbReference type="InterPro" id="IPR007842">
    <property type="entry name" value="HEPN_dom"/>
</dbReference>
<organism evidence="2 3">
    <name type="scientific">Blautia wexlerae</name>
    <dbReference type="NCBI Taxonomy" id="418240"/>
    <lineage>
        <taxon>Bacteria</taxon>
        <taxon>Bacillati</taxon>
        <taxon>Bacillota</taxon>
        <taxon>Clostridia</taxon>
        <taxon>Lachnospirales</taxon>
        <taxon>Lachnospiraceae</taxon>
        <taxon>Blautia</taxon>
    </lineage>
</organism>
<evidence type="ECO:0000313" key="3">
    <source>
        <dbReference type="Proteomes" id="UP000477285"/>
    </source>
</evidence>
<dbReference type="Gene3D" id="1.20.120.330">
    <property type="entry name" value="Nucleotidyltransferases domain 2"/>
    <property type="match status" value="1"/>
</dbReference>
<name>A0A6L8T080_9FIRM</name>
<dbReference type="Pfam" id="PF05168">
    <property type="entry name" value="HEPN"/>
    <property type="match status" value="1"/>
</dbReference>
<dbReference type="RefSeq" id="WP_118330465.1">
    <property type="nucleotide sequence ID" value="NZ_AP031426.1"/>
</dbReference>
<dbReference type="Proteomes" id="UP000477285">
    <property type="component" value="Unassembled WGS sequence"/>
</dbReference>
<accession>A0A6L8T080</accession>
<reference evidence="2 3" key="1">
    <citation type="journal article" date="2019" name="Nat. Med.">
        <title>A library of human gut bacterial isolates paired with longitudinal multiomics data enables mechanistic microbiome research.</title>
        <authorList>
            <person name="Poyet M."/>
            <person name="Groussin M."/>
            <person name="Gibbons S.M."/>
            <person name="Avila-Pacheco J."/>
            <person name="Jiang X."/>
            <person name="Kearney S.M."/>
            <person name="Perrotta A.R."/>
            <person name="Berdy B."/>
            <person name="Zhao S."/>
            <person name="Lieberman T.D."/>
            <person name="Swanson P.K."/>
            <person name="Smith M."/>
            <person name="Roesemann S."/>
            <person name="Alexander J.E."/>
            <person name="Rich S.A."/>
            <person name="Livny J."/>
            <person name="Vlamakis H."/>
            <person name="Clish C."/>
            <person name="Bullock K."/>
            <person name="Deik A."/>
            <person name="Scott J."/>
            <person name="Pierce K.A."/>
            <person name="Xavier R.J."/>
            <person name="Alm E.J."/>
        </authorList>
    </citation>
    <scope>NUCLEOTIDE SEQUENCE [LARGE SCALE GENOMIC DNA]</scope>
    <source>
        <strain evidence="2 3">BIOML-A1</strain>
    </source>
</reference>
<sequence length="126" mass="14689">MSETLLDKSISNYNVAVMIRNQMGSDEAYLNYIGYHLQQAVELNLKYQLEMSGIEYPKTHDIDQLLRIGKENGADLLVTEYIEDHSEMFSLWEARTRYVLNYHLEERKIDVALKGVKELLDKTSDL</sequence>
<evidence type="ECO:0000259" key="1">
    <source>
        <dbReference type="PROSITE" id="PS50910"/>
    </source>
</evidence>
<comment type="caution">
    <text evidence="2">The sequence shown here is derived from an EMBL/GenBank/DDBJ whole genome shotgun (WGS) entry which is preliminary data.</text>
</comment>
<dbReference type="SMART" id="SM00748">
    <property type="entry name" value="HEPN"/>
    <property type="match status" value="1"/>
</dbReference>
<dbReference type="PROSITE" id="PS50910">
    <property type="entry name" value="HEPN"/>
    <property type="match status" value="1"/>
</dbReference>
<dbReference type="SUPFAM" id="SSF81593">
    <property type="entry name" value="Nucleotidyltransferase substrate binding subunit/domain"/>
    <property type="match status" value="1"/>
</dbReference>